<dbReference type="InterPro" id="IPR001611">
    <property type="entry name" value="Leu-rich_rpt"/>
</dbReference>
<keyword evidence="8" id="KW-1185">Reference proteome</keyword>
<name>A0A7J5Y6K2_DISMA</name>
<dbReference type="SUPFAM" id="SSF52047">
    <property type="entry name" value="RNI-like"/>
    <property type="match status" value="1"/>
</dbReference>
<dbReference type="Pfam" id="PF13516">
    <property type="entry name" value="LRR_6"/>
    <property type="match status" value="2"/>
</dbReference>
<gene>
    <name evidence="7" type="ORF">F7725_007492</name>
</gene>
<evidence type="ECO:0000256" key="5">
    <source>
        <dbReference type="ARBA" id="ARBA00041209"/>
    </source>
</evidence>
<keyword evidence="2" id="KW-0677">Repeat</keyword>
<evidence type="ECO:0000313" key="8">
    <source>
        <dbReference type="Proteomes" id="UP000518266"/>
    </source>
</evidence>
<dbReference type="OrthoDB" id="272549at2759"/>
<dbReference type="PANTHER" id="PTHR24112:SF9">
    <property type="entry name" value="PROTEIN PHOSPHATASE 1 REGULATORY SUBUNIT 37"/>
    <property type="match status" value="1"/>
</dbReference>
<sequence>MRFLSGPPALPESCTDLVWITVAQHEVGGLDVSMNVLMVCAEPVNNHEPVPGRNTSLVLLRCHTSPTAVQCWCSSVYSELPEPQYLGTPRTFSLTSVDLDPHGGVLNRAMTHCSDNEEQTESSLTLTEVMEAYEQSCSRHQVQPREQVLQQLQQGVCVGGGVKCLDLKGERLDQRSCEALEAVLKSLHFDFINLQAAQLEENGAASLLDMMLYYESTTHLDISDNSSMGTLCWRALAHLIKQCAFSRLDLCNVAVVDYPAQSLSKALLTSRLTELHLHNAQLSGVPLYTLVSALKWNRALQQLHLTNNLLNSYQDALHLGDLLRYNTTLHTLELSSNAVADDGLEELCDGLRWQTAGVRVLLLRNNQITARGMVHLAKALPLLRVLQVLDLGENLLGNEGMQVIREPLMNCSLLQLGLAQASITCEGAVALAEFLAESRQIQRLDLRHNELKVGGLMALCLALRINSSLEGLDLDHHPPQEQVGPLFNVLFHCYTTPRPLVLPPSSLLATSSSVPLPPRDEFLLETQTRLQSEITQRCLANASRPPLTTSDAPPAEAAGPEDSTTTV</sequence>
<dbReference type="Gene3D" id="3.80.10.10">
    <property type="entry name" value="Ribonuclease Inhibitor"/>
    <property type="match status" value="3"/>
</dbReference>
<protein>
    <recommendedName>
        <fullName evidence="4">Protein phosphatase 1 regulatory subunit 37</fullName>
    </recommendedName>
    <alternativeName>
        <fullName evidence="5">Leucine-rich repeat-containing protein 68</fullName>
    </alternativeName>
</protein>
<reference evidence="7 8" key="1">
    <citation type="submission" date="2020-03" db="EMBL/GenBank/DDBJ databases">
        <title>Dissostichus mawsoni Genome sequencing and assembly.</title>
        <authorList>
            <person name="Park H."/>
        </authorList>
    </citation>
    <scope>NUCLEOTIDE SEQUENCE [LARGE SCALE GENOMIC DNA]</scope>
    <source>
        <strain evidence="7">DM0001</strain>
        <tissue evidence="7">Muscle</tissue>
    </source>
</reference>
<evidence type="ECO:0000256" key="1">
    <source>
        <dbReference type="ARBA" id="ARBA00022614"/>
    </source>
</evidence>
<proteinExistence type="inferred from homology"/>
<evidence type="ECO:0000313" key="7">
    <source>
        <dbReference type="EMBL" id="KAF3844329.1"/>
    </source>
</evidence>
<organism evidence="7 8">
    <name type="scientific">Dissostichus mawsoni</name>
    <name type="common">Antarctic cod</name>
    <dbReference type="NCBI Taxonomy" id="36200"/>
    <lineage>
        <taxon>Eukaryota</taxon>
        <taxon>Metazoa</taxon>
        <taxon>Chordata</taxon>
        <taxon>Craniata</taxon>
        <taxon>Vertebrata</taxon>
        <taxon>Euteleostomi</taxon>
        <taxon>Actinopterygii</taxon>
        <taxon>Neopterygii</taxon>
        <taxon>Teleostei</taxon>
        <taxon>Neoteleostei</taxon>
        <taxon>Acanthomorphata</taxon>
        <taxon>Eupercaria</taxon>
        <taxon>Perciformes</taxon>
        <taxon>Notothenioidei</taxon>
        <taxon>Nototheniidae</taxon>
        <taxon>Dissostichus</taxon>
    </lineage>
</organism>
<evidence type="ECO:0000256" key="4">
    <source>
        <dbReference type="ARBA" id="ARBA00040684"/>
    </source>
</evidence>
<evidence type="ECO:0000256" key="2">
    <source>
        <dbReference type="ARBA" id="ARBA00022737"/>
    </source>
</evidence>
<dbReference type="PANTHER" id="PTHR24112">
    <property type="entry name" value="LEUCINE-RICH REPEAT, ISOFORM F-RELATED"/>
    <property type="match status" value="1"/>
</dbReference>
<comment type="similarity">
    <text evidence="3">Belongs to the PPP1R37 family.</text>
</comment>
<comment type="caution">
    <text evidence="7">The sequence shown here is derived from an EMBL/GenBank/DDBJ whole genome shotgun (WGS) entry which is preliminary data.</text>
</comment>
<dbReference type="Proteomes" id="UP000518266">
    <property type="component" value="Unassembled WGS sequence"/>
</dbReference>
<dbReference type="AlphaFoldDB" id="A0A7J5Y6K2"/>
<feature type="region of interest" description="Disordered" evidence="6">
    <location>
        <begin position="539"/>
        <end position="567"/>
    </location>
</feature>
<feature type="compositionally biased region" description="Low complexity" evidence="6">
    <location>
        <begin position="552"/>
        <end position="561"/>
    </location>
</feature>
<accession>A0A7J5Y6K2</accession>
<evidence type="ECO:0000256" key="6">
    <source>
        <dbReference type="SAM" id="MobiDB-lite"/>
    </source>
</evidence>
<dbReference type="EMBL" id="JAAKFY010000015">
    <property type="protein sequence ID" value="KAF3844329.1"/>
    <property type="molecule type" value="Genomic_DNA"/>
</dbReference>
<dbReference type="InterPro" id="IPR032675">
    <property type="entry name" value="LRR_dom_sf"/>
</dbReference>
<evidence type="ECO:0000256" key="3">
    <source>
        <dbReference type="ARBA" id="ARBA00038315"/>
    </source>
</evidence>
<dbReference type="InterPro" id="IPR051279">
    <property type="entry name" value="PP1-Reg/Actin-Interact_Protein"/>
</dbReference>
<dbReference type="SMART" id="SM00368">
    <property type="entry name" value="LRR_RI"/>
    <property type="match status" value="6"/>
</dbReference>
<keyword evidence="1" id="KW-0433">Leucine-rich repeat</keyword>